<evidence type="ECO:0000313" key="5">
    <source>
        <dbReference type="Proteomes" id="UP001633002"/>
    </source>
</evidence>
<accession>A0ABD3GET7</accession>
<name>A0ABD3GET7_9MARC</name>
<gene>
    <name evidence="4" type="ORF">R1sor_027049</name>
</gene>
<keyword evidence="5" id="KW-1185">Reference proteome</keyword>
<dbReference type="CDD" id="cd04479">
    <property type="entry name" value="RPA3"/>
    <property type="match status" value="1"/>
</dbReference>
<dbReference type="Pfam" id="PF08661">
    <property type="entry name" value="Rep_fac-A_3"/>
    <property type="match status" value="1"/>
</dbReference>
<comment type="caution">
    <text evidence="4">The sequence shown here is derived from an EMBL/GenBank/DDBJ whole genome shotgun (WGS) entry which is preliminary data.</text>
</comment>
<dbReference type="GO" id="GO:0031981">
    <property type="term" value="C:nuclear lumen"/>
    <property type="evidence" value="ECO:0007669"/>
    <property type="project" value="UniProtKB-ARBA"/>
</dbReference>
<comment type="similarity">
    <text evidence="2">Belongs to the replication factor A protein 3 family.</text>
</comment>
<dbReference type="SUPFAM" id="SSF50249">
    <property type="entry name" value="Nucleic acid-binding proteins"/>
    <property type="match status" value="1"/>
</dbReference>
<dbReference type="Proteomes" id="UP001633002">
    <property type="component" value="Unassembled WGS sequence"/>
</dbReference>
<evidence type="ECO:0008006" key="6">
    <source>
        <dbReference type="Google" id="ProtNLM"/>
    </source>
</evidence>
<dbReference type="EMBL" id="JBJQOH010000008">
    <property type="protein sequence ID" value="KAL3677101.1"/>
    <property type="molecule type" value="Genomic_DNA"/>
</dbReference>
<dbReference type="PANTHER" id="PTHR47058">
    <property type="entry name" value="REPLICATION PROTEIN A 14 KDA SUBUNIT A-RELATED"/>
    <property type="match status" value="1"/>
</dbReference>
<dbReference type="InterPro" id="IPR013970">
    <property type="entry name" value="Rfa2"/>
</dbReference>
<keyword evidence="3" id="KW-0539">Nucleus</keyword>
<organism evidence="4 5">
    <name type="scientific">Riccia sorocarpa</name>
    <dbReference type="NCBI Taxonomy" id="122646"/>
    <lineage>
        <taxon>Eukaryota</taxon>
        <taxon>Viridiplantae</taxon>
        <taxon>Streptophyta</taxon>
        <taxon>Embryophyta</taxon>
        <taxon>Marchantiophyta</taxon>
        <taxon>Marchantiopsida</taxon>
        <taxon>Marchantiidae</taxon>
        <taxon>Marchantiales</taxon>
        <taxon>Ricciaceae</taxon>
        <taxon>Riccia</taxon>
    </lineage>
</organism>
<dbReference type="InterPro" id="IPR012340">
    <property type="entry name" value="NA-bd_OB-fold"/>
</dbReference>
<sequence length="110" mass="12385">MEAYTSNPALLANAALFRRYVGRRVRTVLQVGRFEGGNLYGQAPDGPQIVVRQVPRKEEDFTQFVEVIGVVEGDTALQAEICTNFGDKFDMEQFSKVCELANGNYRDIFM</sequence>
<evidence type="ECO:0000256" key="3">
    <source>
        <dbReference type="ARBA" id="ARBA00023242"/>
    </source>
</evidence>
<reference evidence="4 5" key="1">
    <citation type="submission" date="2024-09" db="EMBL/GenBank/DDBJ databases">
        <title>Chromosome-scale assembly of Riccia sorocarpa.</title>
        <authorList>
            <person name="Paukszto L."/>
        </authorList>
    </citation>
    <scope>NUCLEOTIDE SEQUENCE [LARGE SCALE GENOMIC DNA]</scope>
    <source>
        <strain evidence="4">LP-2024</strain>
        <tissue evidence="4">Aerial parts of the thallus</tissue>
    </source>
</reference>
<dbReference type="Gene3D" id="2.40.50.140">
    <property type="entry name" value="Nucleic acid-binding proteins"/>
    <property type="match status" value="1"/>
</dbReference>
<evidence type="ECO:0000313" key="4">
    <source>
        <dbReference type="EMBL" id="KAL3677101.1"/>
    </source>
</evidence>
<evidence type="ECO:0000256" key="2">
    <source>
        <dbReference type="ARBA" id="ARBA00009761"/>
    </source>
</evidence>
<comment type="subcellular location">
    <subcellularLocation>
        <location evidence="1">Nucleus</location>
    </subcellularLocation>
</comment>
<dbReference type="PANTHER" id="PTHR47058:SF3">
    <property type="entry name" value="REPLICATION PROTEIN A 14 KDA SUBUNIT A-RELATED"/>
    <property type="match status" value="1"/>
</dbReference>
<evidence type="ECO:0000256" key="1">
    <source>
        <dbReference type="ARBA" id="ARBA00004123"/>
    </source>
</evidence>
<dbReference type="AlphaFoldDB" id="A0ABD3GET7"/>
<protein>
    <recommendedName>
        <fullName evidence="6">Replication factor A protein 3</fullName>
    </recommendedName>
</protein>
<proteinExistence type="inferred from homology"/>